<comment type="subcellular location">
    <subcellularLocation>
        <location evidence="1">Cell projection</location>
        <location evidence="1">Cilium</location>
        <location evidence="1">Flagellum</location>
    </subcellularLocation>
    <subcellularLocation>
        <location evidence="2">Cytoplasm</location>
        <location evidence="2">Cytoskeleton</location>
        <location evidence="2">Cilium axoneme</location>
    </subcellularLocation>
</comment>
<feature type="coiled-coil region" evidence="15">
    <location>
        <begin position="1330"/>
        <end position="1413"/>
    </location>
</feature>
<dbReference type="Pfam" id="PF17857">
    <property type="entry name" value="AAA_lid_1"/>
    <property type="match status" value="1"/>
</dbReference>
<dbReference type="InterPro" id="IPR042219">
    <property type="entry name" value="AAA_lid_11_sf"/>
</dbReference>
<dbReference type="InterPro" id="IPR041466">
    <property type="entry name" value="Dynein_AAA5_ext"/>
</dbReference>
<evidence type="ECO:0000256" key="8">
    <source>
        <dbReference type="ARBA" id="ARBA00022846"/>
    </source>
</evidence>
<dbReference type="InterPro" id="IPR043160">
    <property type="entry name" value="Dynein_C_barrel"/>
</dbReference>
<evidence type="ECO:0000256" key="12">
    <source>
        <dbReference type="ARBA" id="ARBA00023175"/>
    </source>
</evidence>
<keyword evidence="7" id="KW-0067">ATP-binding</keyword>
<feature type="domain" description="Dynein heavy chain C-terminal" evidence="24">
    <location>
        <begin position="2229"/>
        <end position="2529"/>
    </location>
</feature>
<dbReference type="GO" id="GO:0008569">
    <property type="term" value="F:minus-end-directed microtubule motor activity"/>
    <property type="evidence" value="ECO:0007669"/>
    <property type="project" value="InterPro"/>
</dbReference>
<evidence type="ECO:0000256" key="7">
    <source>
        <dbReference type="ARBA" id="ARBA00022840"/>
    </source>
</evidence>
<evidence type="ECO:0000256" key="9">
    <source>
        <dbReference type="ARBA" id="ARBA00023017"/>
    </source>
</evidence>
<dbReference type="FunFam" id="1.20.920.20:FF:000006">
    <property type="entry name" value="Dynein, axonemal, heavy chain 6"/>
    <property type="match status" value="1"/>
</dbReference>
<dbReference type="Gene3D" id="3.10.490.20">
    <property type="match status" value="1"/>
</dbReference>
<dbReference type="Gene3D" id="1.10.472.130">
    <property type="match status" value="1"/>
</dbReference>
<evidence type="ECO:0000256" key="6">
    <source>
        <dbReference type="ARBA" id="ARBA00022741"/>
    </source>
</evidence>
<comment type="similarity">
    <text evidence="3">Belongs to the dynein heavy chain family.</text>
</comment>
<dbReference type="Pfam" id="PF17852">
    <property type="entry name" value="Dynein_AAA_lid"/>
    <property type="match status" value="1"/>
</dbReference>
<dbReference type="InterPro" id="IPR041228">
    <property type="entry name" value="Dynein_C"/>
</dbReference>
<dbReference type="FunFam" id="1.10.472.130:FF:000005">
    <property type="entry name" value="Dynein axonemal heavy chain 7"/>
    <property type="match status" value="1"/>
</dbReference>
<evidence type="ECO:0000256" key="11">
    <source>
        <dbReference type="ARBA" id="ARBA00023069"/>
    </source>
</evidence>
<evidence type="ECO:0000256" key="2">
    <source>
        <dbReference type="ARBA" id="ARBA00004430"/>
    </source>
</evidence>
<keyword evidence="13" id="KW-0206">Cytoskeleton</keyword>
<dbReference type="InterPro" id="IPR026983">
    <property type="entry name" value="DHC"/>
</dbReference>
<keyword evidence="9" id="KW-0243">Dynein</keyword>
<dbReference type="FunFam" id="1.10.8.1220:FF:000001">
    <property type="entry name" value="Dynein axonemal heavy chain 5"/>
    <property type="match status" value="1"/>
</dbReference>
<dbReference type="Pfam" id="PF18199">
    <property type="entry name" value="Dynein_C"/>
    <property type="match status" value="1"/>
</dbReference>
<dbReference type="InterPro" id="IPR027417">
    <property type="entry name" value="P-loop_NTPase"/>
</dbReference>
<keyword evidence="4" id="KW-0963">Cytoplasm</keyword>
<evidence type="ECO:0000259" key="17">
    <source>
        <dbReference type="Pfam" id="PF12774"/>
    </source>
</evidence>
<dbReference type="Gene3D" id="1.20.1270.280">
    <property type="match status" value="1"/>
</dbReference>
<dbReference type="FunFam" id="3.40.50.300:FF:001328">
    <property type="entry name" value="Dynein heavy chain 6, axonemal"/>
    <property type="match status" value="1"/>
</dbReference>
<evidence type="ECO:0000256" key="15">
    <source>
        <dbReference type="SAM" id="Coils"/>
    </source>
</evidence>
<dbReference type="GO" id="GO:0045505">
    <property type="term" value="F:dynein intermediate chain binding"/>
    <property type="evidence" value="ECO:0007669"/>
    <property type="project" value="InterPro"/>
</dbReference>
<keyword evidence="5" id="KW-0493">Microtubule</keyword>
<evidence type="ECO:0000313" key="25">
    <source>
        <dbReference type="EMBL" id="CAB3238502.1"/>
    </source>
</evidence>
<dbReference type="InterPro" id="IPR024317">
    <property type="entry name" value="Dynein_heavy_chain_D4_dom"/>
</dbReference>
<dbReference type="GO" id="GO:0031514">
    <property type="term" value="C:motile cilium"/>
    <property type="evidence" value="ECO:0007669"/>
    <property type="project" value="UniProtKB-SubCell"/>
</dbReference>
<dbReference type="Pfam" id="PF12775">
    <property type="entry name" value="AAA_7"/>
    <property type="match status" value="1"/>
</dbReference>
<dbReference type="Gene3D" id="1.10.8.720">
    <property type="entry name" value="Region D6 of dynein motor"/>
    <property type="match status" value="1"/>
</dbReference>
<dbReference type="FunFam" id="3.40.50.300:FF:002141">
    <property type="entry name" value="Dynein heavy chain"/>
    <property type="match status" value="1"/>
</dbReference>
<keyword evidence="14" id="KW-0966">Cell projection</keyword>
<dbReference type="InterPro" id="IPR041589">
    <property type="entry name" value="DNAH3_AAA_lid_1"/>
</dbReference>
<accession>A0A6F9DBN3</accession>
<dbReference type="PANTHER" id="PTHR22878:SF70">
    <property type="entry name" value="DYNEIN HEAVY CHAIN 2, AXONEMAL"/>
    <property type="match status" value="1"/>
</dbReference>
<dbReference type="GO" id="GO:0051959">
    <property type="term" value="F:dynein light intermediate chain binding"/>
    <property type="evidence" value="ECO:0007669"/>
    <property type="project" value="InterPro"/>
</dbReference>
<keyword evidence="12" id="KW-0505">Motor protein</keyword>
<dbReference type="Pfam" id="PF12780">
    <property type="entry name" value="AAA_8"/>
    <property type="match status" value="1"/>
</dbReference>
<dbReference type="Pfam" id="PF12777">
    <property type="entry name" value="MT"/>
    <property type="match status" value="1"/>
</dbReference>
<feature type="domain" description="Dynein heavy chain hydrolytic ATP-binding dynein motor region" evidence="17">
    <location>
        <begin position="2"/>
        <end position="134"/>
    </location>
</feature>
<dbReference type="Pfam" id="PF12781">
    <property type="entry name" value="AAA_9"/>
    <property type="match status" value="1"/>
</dbReference>
<dbReference type="GO" id="GO:0007018">
    <property type="term" value="P:microtubule-based movement"/>
    <property type="evidence" value="ECO:0007669"/>
    <property type="project" value="InterPro"/>
</dbReference>
<feature type="domain" description="Dynein heavy chain 3 AAA+ lid" evidence="22">
    <location>
        <begin position="662"/>
        <end position="753"/>
    </location>
</feature>
<keyword evidence="10 15" id="KW-0175">Coiled coil</keyword>
<dbReference type="FunFam" id="1.10.8.710:FF:000001">
    <property type="entry name" value="Dynein axonemal heavy chain 2"/>
    <property type="match status" value="1"/>
</dbReference>
<feature type="domain" description="Dynein heavy chain ATP-binding dynein motor region" evidence="20">
    <location>
        <begin position="1467"/>
        <end position="1688"/>
    </location>
</feature>
<dbReference type="FunFam" id="1.20.1270.280:FF:000037">
    <property type="entry name" value="Dynein, axonemal, heavy chain 7"/>
    <property type="match status" value="1"/>
</dbReference>
<evidence type="ECO:0000256" key="1">
    <source>
        <dbReference type="ARBA" id="ARBA00004230"/>
    </source>
</evidence>
<dbReference type="Gene3D" id="3.40.50.300">
    <property type="entry name" value="P-loop containing nucleotide triphosphate hydrolases"/>
    <property type="match status" value="4"/>
</dbReference>
<evidence type="ECO:0000256" key="5">
    <source>
        <dbReference type="ARBA" id="ARBA00022701"/>
    </source>
</evidence>
<dbReference type="FunFam" id="3.10.490.20:FF:000001">
    <property type="entry name" value="dynein heavy chain 7, axonemal"/>
    <property type="match status" value="1"/>
</dbReference>
<keyword evidence="11" id="KW-0969">Cilium</keyword>
<dbReference type="SUPFAM" id="SSF90257">
    <property type="entry name" value="Myosin rod fragments"/>
    <property type="match status" value="1"/>
</dbReference>
<evidence type="ECO:0000256" key="14">
    <source>
        <dbReference type="ARBA" id="ARBA00023273"/>
    </source>
</evidence>
<dbReference type="FunFam" id="1.20.920.30:FF:000002">
    <property type="entry name" value="Dynein axonemal heavy chain 3"/>
    <property type="match status" value="1"/>
</dbReference>
<dbReference type="Gene3D" id="1.10.8.1220">
    <property type="match status" value="1"/>
</dbReference>
<dbReference type="InterPro" id="IPR035706">
    <property type="entry name" value="AAA_9"/>
</dbReference>
<evidence type="ECO:0000259" key="16">
    <source>
        <dbReference type="Pfam" id="PF03028"/>
    </source>
</evidence>
<evidence type="ECO:0000256" key="13">
    <source>
        <dbReference type="ARBA" id="ARBA00023212"/>
    </source>
</evidence>
<dbReference type="Gene3D" id="1.10.8.710">
    <property type="match status" value="1"/>
</dbReference>
<dbReference type="EMBL" id="LR784558">
    <property type="protein sequence ID" value="CAB3238502.1"/>
    <property type="molecule type" value="mRNA"/>
</dbReference>
<keyword evidence="8" id="KW-0282">Flagellum</keyword>
<dbReference type="InterPro" id="IPR041658">
    <property type="entry name" value="AAA_lid_11"/>
</dbReference>
<evidence type="ECO:0000259" key="18">
    <source>
        <dbReference type="Pfam" id="PF12777"/>
    </source>
</evidence>
<proteinExistence type="evidence at transcript level"/>
<dbReference type="SUPFAM" id="SSF52540">
    <property type="entry name" value="P-loop containing nucleoside triphosphate hydrolases"/>
    <property type="match status" value="3"/>
</dbReference>
<dbReference type="Gene3D" id="1.20.920.20">
    <property type="match status" value="1"/>
</dbReference>
<feature type="domain" description="Dynein heavy chain region D6 P-loop" evidence="16">
    <location>
        <begin position="1934"/>
        <end position="2047"/>
    </location>
</feature>
<dbReference type="GO" id="GO:0005524">
    <property type="term" value="F:ATP binding"/>
    <property type="evidence" value="ECO:0007669"/>
    <property type="project" value="UniProtKB-KW"/>
</dbReference>
<evidence type="ECO:0000256" key="10">
    <source>
        <dbReference type="ARBA" id="ARBA00023054"/>
    </source>
</evidence>
<dbReference type="PANTHER" id="PTHR22878">
    <property type="entry name" value="DYNEIN HEAVY CHAIN 6, AXONEMAL-LIKE-RELATED"/>
    <property type="match status" value="1"/>
</dbReference>
<dbReference type="Pfam" id="PF12774">
    <property type="entry name" value="AAA_6"/>
    <property type="match status" value="1"/>
</dbReference>
<dbReference type="FunFam" id="3.40.50.300:FF:000223">
    <property type="entry name" value="Dynein heavy chain 3, axonemal"/>
    <property type="match status" value="1"/>
</dbReference>
<dbReference type="FunFam" id="1.10.8.720:FF:000001">
    <property type="entry name" value="dynein heavy chain 7, axonemal"/>
    <property type="match status" value="1"/>
</dbReference>
<dbReference type="InterPro" id="IPR024743">
    <property type="entry name" value="Dynein_HC_stalk"/>
</dbReference>
<dbReference type="InterPro" id="IPR004273">
    <property type="entry name" value="Dynein_heavy_D6_P-loop"/>
</dbReference>
<feature type="domain" description="Dynein heavy chain coiled coil stalk" evidence="18">
    <location>
        <begin position="1093"/>
        <end position="1434"/>
    </location>
</feature>
<feature type="domain" description="Dynein heavy chain AAA module D4" evidence="19">
    <location>
        <begin position="818"/>
        <end position="1079"/>
    </location>
</feature>
<dbReference type="FunFam" id="1.20.1270.280:FF:000038">
    <property type="entry name" value="AT13908p"/>
    <property type="match status" value="1"/>
</dbReference>
<dbReference type="InterPro" id="IPR043157">
    <property type="entry name" value="Dynein_AAA1S"/>
</dbReference>
<organism evidence="25">
    <name type="scientific">Phallusia mammillata</name>
    <dbReference type="NCBI Taxonomy" id="59560"/>
    <lineage>
        <taxon>Eukaryota</taxon>
        <taxon>Metazoa</taxon>
        <taxon>Chordata</taxon>
        <taxon>Tunicata</taxon>
        <taxon>Ascidiacea</taxon>
        <taxon>Phlebobranchia</taxon>
        <taxon>Ascidiidae</taxon>
        <taxon>Phallusia</taxon>
    </lineage>
</organism>
<feature type="domain" description="Dynein heavy chain AAA 5 extension" evidence="21">
    <location>
        <begin position="300"/>
        <end position="437"/>
    </location>
</feature>
<dbReference type="Gene3D" id="1.20.920.30">
    <property type="match status" value="1"/>
</dbReference>
<sequence>MTYRLCSEQLSSQFHYDYGMRAVKAVLVAAGNLKLKFPDENEDILLLRSIQDVNLPKFLSHDVPLFRGITSDLFPGVTLPEADYELFLIATKEACEKHKVQPVPVFLEKIIQTYEMMIVRHGFMLVGDPFAGKTKCLHVLADALTTMHERGQNEEDKVIYKTINPKAVTMGQLFGEFDPVSHEWTDGNVANTFREFSSTDTPDRKWVLFDGPIDTLWIESMNTVLDDNKKLCLMSGEIIQMSPPMSLIFETQDLSQASPATVSRCGMIYLEPLSLGWRPMFVSWLHALPPVLRDENAKLIEALFETMLEPCLRFVHKSCKEVLASQEPNLIRSLMFLFEMLLHDAANDENASDNKNIKIWIQSVFLFSLVWSVAAVVDLDGRHKFSDFFREFQSGKMEDHPIPPSIGKFDCPIPDNGLVHDYYFQLNGRGKWNAWTDLLKGSELVADKSMNIQNVIVPTMDTARSAYLLDICINHSRPLLFVGPTGTGKSVYVKDKLMNNLPQDKFLPAFVNFSAKTTANQTQALIMSKLDKRRKGVYGPPMGKKCVIFVDDMNMPAREVYGAQPPIELLRQYFDHGNWYDLKDTTKISLVDVIIVAAMGPPGGARNVVTQRFMRHFNIVSTLEFNDDTMVKIFSTLMSLHMKAHEFPSDLLMVSQQIVSGTMNMYKQAMENLLPTPAKTHYTFNLRDFSRVVLGCLLIKKEKVENKKTFIRLFVHEVFRVFYDRLVDDEDRNWLYTVTRTLVKDNFKENYDTLFEHLAQPSMPLCEDDMRSLVFGDYMNMDAQGDDRLYEEVKSIEEFSNIVQLSLDEYNQTHKAQMNLVVFRYLLEHLSRISRVLKSPGGNALLVGVGGSGRQSLTRLATAMSEMIIFQPEISKSYGIPEWKEDLKSLLRGAGAQGKKTVFLLTDTQIKDESFLEDVDSLLNTGEVANLFAVDEKQELMEAVRPVMSQQLGQNADFSPLSMFAFFVSRCRENLHIIIAFSPIGDAFRNRLRQFPSLINCCTIDWFQPWPADALELVANKFLENLELSDHERKEIVPLCQHFHTSSRTLSEQFLNEMGRHNYVTPTSYLELIASFKKLLNEKRDAVLKAKKRYSGGLDKLKFAAGQVAEMQKELQDLQPQLIVTAEENSKLLIVIEKETGVVEERTKVVQADEAVANEQAAESKALKDECESDLAEAIPALEAAMAALKTLKPADITIVKSMKNPPSGVKLVMSAVCVMRDVKPEKIADPSGKGEKILDYWGPSKRLLGDMNFLGALQQYDKDNIAVAIMKKIRSEYMTNPDFDPAKVVKASSAAEGLCKWILAMEVYDRVAKVVAPKKIKLAEAETSLAETMAVLNAKRAELKEVQDRLAELQFNFKTATEKKEQLEFQVDLCSKKLDRAQKLIGGLGGEKARWTQAAKDLQTQYDNLTGDVLISSGVIAYLGAFTAAFRKRCTSDWTKSCQKHEITCSDNFSLSATLGDLIKIRAWNIAGLPTDNFSIDNGVIVDNSRRWPLMIDPQGQANKWVKNSERDNKLGVIKLSNPDYMRVMENSIQFGTPVLLENVGEELDPSLEPLLLKQTFKQGGVLCIRLGENVIEYSSEFRFYITTKLRNPHYLPELSTKVSLLNFMITPEGLEDQLLGIVVAKERPELEEERNLLILQSASNKKQLKEIEDKILYTLSSSEGNILEDESAILVLDSSKVLSDEIQKKQKIADTTEQKIAESREGYRPIAKHSSILFFSITDLPNIDPMYQYSLSWFVNLYTNSIQESNKSKILEKRLRYLTDHFTYNLYCNVCRSLFEKDKLLFSFVLCVNLTLAKGDLSRDEFMFFLTGGVGLENKRPNPDPSWLSDKSWDEICRMKDLPAFRGFLDSFQDHVQDWRKVYDLTEPQGATLPTPWDRQLNEFQRMTAIRCLRPDKVIPMIRQFVLEKLGRKFVEPPPFDLAKSYNDSARSIPLIFVLSPGADPMAALLKFAADKGFEGDKFNAISLGQGQGPIAAKMIENAVKDGSWVALQNCHLAVSWMPAMEKICEEFNPEKIHPEFRLWLTSYPSDKFPVTVLQNSVKMTNEPPTGLRMNILQSYLSDPISDPEFFASCGEKSSVFEKLLFGLCFFHAIVQERRKFGPLGWNIPYGFNESDLRISVRQLQIFINEYDEIPFSAVTYLTGECNYGGRVTDDWDRRLLRSILRDFYSPSMVHEHKYKISPTGTYYVPPQMSYEEYIEFIKAFPTIQQPDVFGMHENVDISKELQETRQLFGSVLLSLGSQSGGGGGKTDDALNEIALDILNKLPKDYDIEAALEKYPVRYEESMNTVLVQEMERFNNLLRVIRSTLVNLRKAIKGLVVMNAELEKVASSLLIGKVPEMWMKKSYPNLKPLGSYVSNFLARLKFLQDWYDDGKPAVFWVSGFFFTQAFLTGARQNYARKYTIPIDKLDFEFEVLPFDETSDGAPVDGVYIHGLFLDGARWDRKKGVLAEQHPKVLFDTVPIIWLKPNRVDNIKTGRDYNTPVYKTSERKGTLSTTGHSTNYVLAIRLPSDRPESHWIKRGTALLCALDD</sequence>
<reference evidence="25" key="1">
    <citation type="submission" date="2020-04" db="EMBL/GenBank/DDBJ databases">
        <authorList>
            <person name="Neveu A P."/>
        </authorList>
    </citation>
    <scope>NUCLEOTIDE SEQUENCE</scope>
    <source>
        <tissue evidence="25">Whole embryo</tissue>
    </source>
</reference>
<evidence type="ECO:0000256" key="4">
    <source>
        <dbReference type="ARBA" id="ARBA00022490"/>
    </source>
</evidence>
<dbReference type="GO" id="GO:0030286">
    <property type="term" value="C:dynein complex"/>
    <property type="evidence" value="ECO:0007669"/>
    <property type="project" value="UniProtKB-KW"/>
</dbReference>
<keyword evidence="6" id="KW-0547">Nucleotide-binding</keyword>
<evidence type="ECO:0000259" key="24">
    <source>
        <dbReference type="Pfam" id="PF18199"/>
    </source>
</evidence>
<dbReference type="FunFam" id="3.40.50.300:FF:005585">
    <property type="entry name" value="Predicted protein"/>
    <property type="match status" value="1"/>
</dbReference>
<dbReference type="InterPro" id="IPR035699">
    <property type="entry name" value="AAA_6"/>
</dbReference>
<feature type="domain" description="Dynein heavy chain AAA lid" evidence="23">
    <location>
        <begin position="2083"/>
        <end position="2221"/>
    </location>
</feature>
<dbReference type="GO" id="GO:0005874">
    <property type="term" value="C:microtubule"/>
    <property type="evidence" value="ECO:0007669"/>
    <property type="project" value="UniProtKB-KW"/>
</dbReference>
<evidence type="ECO:0000259" key="21">
    <source>
        <dbReference type="Pfam" id="PF17852"/>
    </source>
</evidence>
<dbReference type="Pfam" id="PF03028">
    <property type="entry name" value="Dynein_heavy"/>
    <property type="match status" value="1"/>
</dbReference>
<evidence type="ECO:0000259" key="19">
    <source>
        <dbReference type="Pfam" id="PF12780"/>
    </source>
</evidence>
<evidence type="ECO:0000256" key="3">
    <source>
        <dbReference type="ARBA" id="ARBA00008887"/>
    </source>
</evidence>
<dbReference type="Gene3D" id="6.10.140.1060">
    <property type="match status" value="1"/>
</dbReference>
<evidence type="ECO:0000259" key="23">
    <source>
        <dbReference type="Pfam" id="PF18198"/>
    </source>
</evidence>
<dbReference type="GO" id="GO:0005930">
    <property type="term" value="C:axoneme"/>
    <property type="evidence" value="ECO:0007669"/>
    <property type="project" value="UniProtKB-SubCell"/>
</dbReference>
<protein>
    <submittedName>
        <fullName evidence="25">Dynein heavy chain 12, axonemal</fullName>
    </submittedName>
</protein>
<name>A0A6F9DBN3_9ASCI</name>
<gene>
    <name evidence="25" type="primary">Dnah12</name>
</gene>
<dbReference type="Pfam" id="PF18198">
    <property type="entry name" value="AAA_lid_11"/>
    <property type="match status" value="1"/>
</dbReference>
<evidence type="ECO:0000259" key="22">
    <source>
        <dbReference type="Pfam" id="PF17857"/>
    </source>
</evidence>
<evidence type="ECO:0000259" key="20">
    <source>
        <dbReference type="Pfam" id="PF12781"/>
    </source>
</evidence>
<dbReference type="FunFam" id="3.40.50.300:FF:000362">
    <property type="entry name" value="Dynein, axonemal, heavy chain 6"/>
    <property type="match status" value="1"/>
</dbReference>